<evidence type="ECO:0000313" key="2">
    <source>
        <dbReference type="Proteomes" id="UP000287171"/>
    </source>
</evidence>
<accession>A0A402BAG4</accession>
<reference evidence="2" key="1">
    <citation type="submission" date="2018-12" db="EMBL/GenBank/DDBJ databases">
        <title>Tengunoibacter tsumagoiensis gen. nov., sp. nov., Dictyobacter kobayashii sp. nov., D. alpinus sp. nov., and D. joshuensis sp. nov. and description of Dictyobacteraceae fam. nov. within the order Ktedonobacterales isolated from Tengu-no-mugimeshi.</title>
        <authorList>
            <person name="Wang C.M."/>
            <person name="Zheng Y."/>
            <person name="Sakai Y."/>
            <person name="Toyoda A."/>
            <person name="Minakuchi Y."/>
            <person name="Abe K."/>
            <person name="Yokota A."/>
            <person name="Yabe S."/>
        </authorList>
    </citation>
    <scope>NUCLEOTIDE SEQUENCE [LARGE SCALE GENOMIC DNA]</scope>
    <source>
        <strain evidence="2">Uno16</strain>
    </source>
</reference>
<proteinExistence type="predicted"/>
<dbReference type="Proteomes" id="UP000287171">
    <property type="component" value="Unassembled WGS sequence"/>
</dbReference>
<evidence type="ECO:0000313" key="1">
    <source>
        <dbReference type="EMBL" id="GCE28383.1"/>
    </source>
</evidence>
<gene>
    <name evidence="1" type="ORF">KDA_38670</name>
</gene>
<protein>
    <submittedName>
        <fullName evidence="1">Uncharacterized protein</fullName>
    </submittedName>
</protein>
<name>A0A402BAG4_9CHLR</name>
<sequence>MLLLSVVSKTELCSVFDTTLKTVGAPKAQKNAKRDMDFMVIKHYVTKYGCFDLSYYMTWAAKNTTGLEVTSRPIYVSTYCA</sequence>
<keyword evidence="2" id="KW-1185">Reference proteome</keyword>
<dbReference type="EMBL" id="BIFT01000001">
    <property type="protein sequence ID" value="GCE28383.1"/>
    <property type="molecule type" value="Genomic_DNA"/>
</dbReference>
<comment type="caution">
    <text evidence="1">The sequence shown here is derived from an EMBL/GenBank/DDBJ whole genome shotgun (WGS) entry which is preliminary data.</text>
</comment>
<organism evidence="1 2">
    <name type="scientific">Dictyobacter alpinus</name>
    <dbReference type="NCBI Taxonomy" id="2014873"/>
    <lineage>
        <taxon>Bacteria</taxon>
        <taxon>Bacillati</taxon>
        <taxon>Chloroflexota</taxon>
        <taxon>Ktedonobacteria</taxon>
        <taxon>Ktedonobacterales</taxon>
        <taxon>Dictyobacteraceae</taxon>
        <taxon>Dictyobacter</taxon>
    </lineage>
</organism>
<dbReference type="AlphaFoldDB" id="A0A402BAG4"/>